<dbReference type="EMBL" id="CAKOGL010000004">
    <property type="protein sequence ID" value="CAH2085613.1"/>
    <property type="molecule type" value="Genomic_DNA"/>
</dbReference>
<keyword evidence="2" id="KW-1185">Reference proteome</keyword>
<organism evidence="1 2">
    <name type="scientific">Euphydryas editha</name>
    <name type="common">Edith's checkerspot</name>
    <dbReference type="NCBI Taxonomy" id="104508"/>
    <lineage>
        <taxon>Eukaryota</taxon>
        <taxon>Metazoa</taxon>
        <taxon>Ecdysozoa</taxon>
        <taxon>Arthropoda</taxon>
        <taxon>Hexapoda</taxon>
        <taxon>Insecta</taxon>
        <taxon>Pterygota</taxon>
        <taxon>Neoptera</taxon>
        <taxon>Endopterygota</taxon>
        <taxon>Lepidoptera</taxon>
        <taxon>Glossata</taxon>
        <taxon>Ditrysia</taxon>
        <taxon>Papilionoidea</taxon>
        <taxon>Nymphalidae</taxon>
        <taxon>Nymphalinae</taxon>
        <taxon>Euphydryas</taxon>
    </lineage>
</organism>
<dbReference type="AlphaFoldDB" id="A0AAU9TG43"/>
<accession>A0AAU9TG43</accession>
<gene>
    <name evidence="1" type="ORF">EEDITHA_LOCUS2069</name>
</gene>
<name>A0AAU9TG43_EUPED</name>
<comment type="caution">
    <text evidence="1">The sequence shown here is derived from an EMBL/GenBank/DDBJ whole genome shotgun (WGS) entry which is preliminary data.</text>
</comment>
<reference evidence="1" key="1">
    <citation type="submission" date="2022-03" db="EMBL/GenBank/DDBJ databases">
        <authorList>
            <person name="Tunstrom K."/>
        </authorList>
    </citation>
    <scope>NUCLEOTIDE SEQUENCE</scope>
</reference>
<evidence type="ECO:0000313" key="1">
    <source>
        <dbReference type="EMBL" id="CAH2085613.1"/>
    </source>
</evidence>
<protein>
    <submittedName>
        <fullName evidence="1">Uncharacterized protein</fullName>
    </submittedName>
</protein>
<proteinExistence type="predicted"/>
<sequence>MNFSENQKEQFLERTKKTAISFGNTLRKIKDTTHEFGKNIYDHLNLGFKSLTNKSNINEDDIRQYEQLVIMKKYPYLDIHELDMKYFPIDSKKERNSDRLYLDRETQHEASFSDFGEDKINVEITNRGLSGFVIPPHLTKHGMLESKSAIKQADIPGFALSKKSPNSNVLRSLTKDINDYFDKKNVHVL</sequence>
<evidence type="ECO:0000313" key="2">
    <source>
        <dbReference type="Proteomes" id="UP001153954"/>
    </source>
</evidence>
<dbReference type="Proteomes" id="UP001153954">
    <property type="component" value="Unassembled WGS sequence"/>
</dbReference>